<dbReference type="Gene3D" id="2.60.40.10">
    <property type="entry name" value="Immunoglobulins"/>
    <property type="match status" value="4"/>
</dbReference>
<comment type="caution">
    <text evidence="2">The sequence shown here is derived from an EMBL/GenBank/DDBJ whole genome shotgun (WGS) entry which is preliminary data.</text>
</comment>
<keyword evidence="3" id="KW-1185">Reference proteome</keyword>
<proteinExistence type="predicted"/>
<evidence type="ECO:0000256" key="1">
    <source>
        <dbReference type="SAM" id="MobiDB-lite"/>
    </source>
</evidence>
<feature type="compositionally biased region" description="Low complexity" evidence="1">
    <location>
        <begin position="95"/>
        <end position="111"/>
    </location>
</feature>
<dbReference type="AlphaFoldDB" id="A0A2A2HC86"/>
<evidence type="ECO:0000313" key="3">
    <source>
        <dbReference type="Proteomes" id="UP000217528"/>
    </source>
</evidence>
<evidence type="ECO:0000313" key="2">
    <source>
        <dbReference type="EMBL" id="PAV07029.1"/>
    </source>
</evidence>
<feature type="compositionally biased region" description="Basic and acidic residues" evidence="1">
    <location>
        <begin position="67"/>
        <end position="94"/>
    </location>
</feature>
<protein>
    <submittedName>
        <fullName evidence="2">Uncharacterized protein</fullName>
    </submittedName>
</protein>
<feature type="compositionally biased region" description="Low complexity" evidence="1">
    <location>
        <begin position="56"/>
        <end position="66"/>
    </location>
</feature>
<name>A0A2A2HC86_9EURY</name>
<dbReference type="InterPro" id="IPR011050">
    <property type="entry name" value="Pectin_lyase_fold/virulence"/>
</dbReference>
<dbReference type="SUPFAM" id="SSF51126">
    <property type="entry name" value="Pectin lyase-like"/>
    <property type="match status" value="2"/>
</dbReference>
<dbReference type="Proteomes" id="UP000217528">
    <property type="component" value="Unassembled WGS sequence"/>
</dbReference>
<dbReference type="Gene3D" id="2.160.20.10">
    <property type="entry name" value="Single-stranded right-handed beta-helix, Pectin lyase-like"/>
    <property type="match status" value="1"/>
</dbReference>
<organism evidence="2 3">
    <name type="scientific">Methanosphaera cuniculi</name>
    <dbReference type="NCBI Taxonomy" id="1077256"/>
    <lineage>
        <taxon>Archaea</taxon>
        <taxon>Methanobacteriati</taxon>
        <taxon>Methanobacteriota</taxon>
        <taxon>Methanomada group</taxon>
        <taxon>Methanobacteria</taxon>
        <taxon>Methanobacteriales</taxon>
        <taxon>Methanobacteriaceae</taxon>
        <taxon>Methanosphaera</taxon>
    </lineage>
</organism>
<sequence length="1150" mass="124944">MIILTIMFIILTTSTISAASDDITTSSVVCDDNNQIDHMSNNMVSNVKNNHLETNTQQESSKTIETTSEKTKNTQKDTKVLQNTKSDKIIKKDNNTQTQQNTTNSTNTNSSKLTPSLSINDDPITPGKEATFTAIKNPDATGKGVFKINGKTISDPIKLEADTMLVRYTYMIPTTFESATYKLTFVYSGNSKYEKDEVSTTLKLEPEEKDLDPQLYMKNVTVKFQDTQKLVLKLADDAKGSVVFKLNHSTITPKLTVVNGTATYLFDSSKIYPGKYRLDAKYSGNFKYKPGNFTSYLTIQRLAANVTLNNITSKAGSTINLNARILDERGNPVEAAYVVYKINEKTIGNTTTTSEGYAPLKYTIPSIFDNHEYSLKVICNVSRKVQRSTAYATITLTQLKTYLTISKVQAKINETVTIIATPIDENKNNAHRGRVLFTINGVKQPYVNITNGYALIRYTPKTNVATKLNVTAAFDSIWKYTNCSAKSTIEIIKIGTITTTRYTDAKVGMTTTVSARVEDKNQILVNGGVVVFTLNGTKLGNATVKDGAANYTFIMPRYPKGVYRLNATYMGSGSYLSSNNLNYVNVTLLDSRLITSPVVVTVGQKTNISVFVMDETSHYAENGEVTFTLNGTKIGSAKIKNGTATITYKPPYKYSGLTLRYVATLKANQFYSSAYSINNITVSPLKDVYVSNKGNNNNLGDKAHPFKSLYYAVGHVATFGTVHMLDGTYKENTILINNSVKIKGSSYKTIINGIATGKTIITVTKADALLTLEDLTITNGLGKDDRSAGAIKSYGKLNIAHVRFIANKATGKFSAGAIYSTGITNITNVEFINNTLTTPNAEGGALRLINNTTTIINANFQNNQAIGSNSTGGGAIYMQDGALIINSTNFIDNKAKGANVLGGAIRGSYGDMVITKVTFKNNMVNGTIFGIGGAISSLGTGIYINQSTLNSNKAYGKQSASAAAIYAQYAAVMSYNCRYLSNLAQSETVLGGTIEGYSAYSNFVNCTFDKNIANATKTNSFGGVIYYETGNLTVSSSYFTNNQAKSVNVSIGGAIYSHANSTVYHCNFTNNQAVGKNIGGGAIGNLGNMTVSQSNFVKNNASKIGNAITAVTGAKTIINENYWYAQNPKWNELLRRLNKPSDYSKTPIKH</sequence>
<dbReference type="InterPro" id="IPR013783">
    <property type="entry name" value="Ig-like_fold"/>
</dbReference>
<reference evidence="2 3" key="1">
    <citation type="journal article" date="2017" name="BMC Genomics">
        <title>Genomic analysis of methanogenic archaea reveals a shift towards energy conservation.</title>
        <authorList>
            <person name="Gilmore S.P."/>
            <person name="Henske J.K."/>
            <person name="Sexton J.A."/>
            <person name="Solomon K.V."/>
            <person name="Seppala S."/>
            <person name="Yoo J.I."/>
            <person name="Huyett L.M."/>
            <person name="Pressman A."/>
            <person name="Cogan J.Z."/>
            <person name="Kivenson V."/>
            <person name="Peng X."/>
            <person name="Tan Y."/>
            <person name="Valentine D.L."/>
            <person name="O'Malley M.A."/>
        </authorList>
    </citation>
    <scope>NUCLEOTIDE SEQUENCE [LARGE SCALE GENOMIC DNA]</scope>
    <source>
        <strain evidence="2 3">1R-7</strain>
    </source>
</reference>
<dbReference type="EMBL" id="LMVN01000023">
    <property type="protein sequence ID" value="PAV07029.1"/>
    <property type="molecule type" value="Genomic_DNA"/>
</dbReference>
<feature type="region of interest" description="Disordered" evidence="1">
    <location>
        <begin position="52"/>
        <end position="123"/>
    </location>
</feature>
<gene>
    <name evidence="2" type="ORF">ASJ82_02020</name>
</gene>
<dbReference type="InterPro" id="IPR012334">
    <property type="entry name" value="Pectin_lyas_fold"/>
</dbReference>
<accession>A0A2A2HC86</accession>